<dbReference type="Proteomes" id="UP000183400">
    <property type="component" value="Unassembled WGS sequence"/>
</dbReference>
<accession>A0A1H3BB98</accession>
<reference evidence="3" key="1">
    <citation type="submission" date="2016-10" db="EMBL/GenBank/DDBJ databases">
        <authorList>
            <person name="Varghese N."/>
            <person name="Submissions S."/>
        </authorList>
    </citation>
    <scope>NUCLEOTIDE SEQUENCE [LARGE SCALE GENOMIC DNA]</scope>
    <source>
        <strain evidence="3">DSM 27839</strain>
    </source>
</reference>
<name>A0A1H3BB98_9RHOB</name>
<proteinExistence type="predicted"/>
<dbReference type="InterPro" id="IPR003033">
    <property type="entry name" value="SCP2_sterol-bd_dom"/>
</dbReference>
<keyword evidence="3" id="KW-1185">Reference proteome</keyword>
<protein>
    <submittedName>
        <fullName evidence="2">SCP-2 sterol transfer family protein</fullName>
    </submittedName>
</protein>
<dbReference type="Gene3D" id="3.30.1050.10">
    <property type="entry name" value="SCP2 sterol-binding domain"/>
    <property type="match status" value="1"/>
</dbReference>
<dbReference type="EMBL" id="FNNP01000005">
    <property type="protein sequence ID" value="SDX39193.1"/>
    <property type="molecule type" value="Genomic_DNA"/>
</dbReference>
<evidence type="ECO:0000313" key="2">
    <source>
        <dbReference type="EMBL" id="SDX39193.1"/>
    </source>
</evidence>
<evidence type="ECO:0000259" key="1">
    <source>
        <dbReference type="Pfam" id="PF02036"/>
    </source>
</evidence>
<dbReference type="RefSeq" id="WP_074737506.1">
    <property type="nucleotide sequence ID" value="NZ_FNNP01000005.1"/>
</dbReference>
<dbReference type="SUPFAM" id="SSF55718">
    <property type="entry name" value="SCP-like"/>
    <property type="match status" value="1"/>
</dbReference>
<evidence type="ECO:0000313" key="3">
    <source>
        <dbReference type="Proteomes" id="UP000183400"/>
    </source>
</evidence>
<feature type="domain" description="SCP2" evidence="1">
    <location>
        <begin position="17"/>
        <end position="93"/>
    </location>
</feature>
<dbReference type="InterPro" id="IPR036527">
    <property type="entry name" value="SCP2_sterol-bd_dom_sf"/>
</dbReference>
<dbReference type="STRING" id="985054.SAMN05444358_105123"/>
<gene>
    <name evidence="2" type="ORF">SAMN05444358_105123</name>
</gene>
<dbReference type="OrthoDB" id="9809312at2"/>
<dbReference type="AlphaFoldDB" id="A0A1H3BB98"/>
<sequence length="94" mass="9933">MTLSAMADDIQKSLVGKSFDGSLKFDCGDEGVIVLADNTASIEDRDTDCTIRISRDNLTKLLTGKLNPMTGVALGKLRISGNMGVAMKLGQLLG</sequence>
<dbReference type="Pfam" id="PF02036">
    <property type="entry name" value="SCP2"/>
    <property type="match status" value="1"/>
</dbReference>
<organism evidence="2 3">
    <name type="scientific">Ruegeria halocynthiae</name>
    <dbReference type="NCBI Taxonomy" id="985054"/>
    <lineage>
        <taxon>Bacteria</taxon>
        <taxon>Pseudomonadati</taxon>
        <taxon>Pseudomonadota</taxon>
        <taxon>Alphaproteobacteria</taxon>
        <taxon>Rhodobacterales</taxon>
        <taxon>Roseobacteraceae</taxon>
        <taxon>Ruegeria</taxon>
    </lineage>
</organism>